<protein>
    <submittedName>
        <fullName evidence="2">Uncharacterized protein</fullName>
    </submittedName>
</protein>
<feature type="region of interest" description="Disordered" evidence="1">
    <location>
        <begin position="130"/>
        <end position="155"/>
    </location>
</feature>
<evidence type="ECO:0000313" key="2">
    <source>
        <dbReference type="EMBL" id="GJT08684.1"/>
    </source>
</evidence>
<evidence type="ECO:0000256" key="1">
    <source>
        <dbReference type="SAM" id="MobiDB-lite"/>
    </source>
</evidence>
<dbReference type="EMBL" id="BQNB010012850">
    <property type="protein sequence ID" value="GJT08684.1"/>
    <property type="molecule type" value="Genomic_DNA"/>
</dbReference>
<comment type="caution">
    <text evidence="2">The sequence shown here is derived from an EMBL/GenBank/DDBJ whole genome shotgun (WGS) entry which is preliminary data.</text>
</comment>
<feature type="region of interest" description="Disordered" evidence="1">
    <location>
        <begin position="167"/>
        <end position="226"/>
    </location>
</feature>
<gene>
    <name evidence="2" type="ORF">Tco_0843146</name>
</gene>
<evidence type="ECO:0000313" key="3">
    <source>
        <dbReference type="Proteomes" id="UP001151760"/>
    </source>
</evidence>
<name>A0ABQ5B5L2_9ASTR</name>
<reference evidence="2" key="1">
    <citation type="journal article" date="2022" name="Int. J. Mol. Sci.">
        <title>Draft Genome of Tanacetum Coccineum: Genomic Comparison of Closely Related Tanacetum-Family Plants.</title>
        <authorList>
            <person name="Yamashiro T."/>
            <person name="Shiraishi A."/>
            <person name="Nakayama K."/>
            <person name="Satake H."/>
        </authorList>
    </citation>
    <scope>NUCLEOTIDE SEQUENCE</scope>
</reference>
<proteinExistence type="predicted"/>
<reference evidence="2" key="2">
    <citation type="submission" date="2022-01" db="EMBL/GenBank/DDBJ databases">
        <authorList>
            <person name="Yamashiro T."/>
            <person name="Shiraishi A."/>
            <person name="Satake H."/>
            <person name="Nakayama K."/>
        </authorList>
    </citation>
    <scope>NUCLEOTIDE SEQUENCE</scope>
</reference>
<organism evidence="2 3">
    <name type="scientific">Tanacetum coccineum</name>
    <dbReference type="NCBI Taxonomy" id="301880"/>
    <lineage>
        <taxon>Eukaryota</taxon>
        <taxon>Viridiplantae</taxon>
        <taxon>Streptophyta</taxon>
        <taxon>Embryophyta</taxon>
        <taxon>Tracheophyta</taxon>
        <taxon>Spermatophyta</taxon>
        <taxon>Magnoliopsida</taxon>
        <taxon>eudicotyledons</taxon>
        <taxon>Gunneridae</taxon>
        <taxon>Pentapetalae</taxon>
        <taxon>asterids</taxon>
        <taxon>campanulids</taxon>
        <taxon>Asterales</taxon>
        <taxon>Asteraceae</taxon>
        <taxon>Asteroideae</taxon>
        <taxon>Anthemideae</taxon>
        <taxon>Anthemidinae</taxon>
        <taxon>Tanacetum</taxon>
    </lineage>
</organism>
<sequence>MARQCTKPKRPRNSAWFKEKMLLVQAQEEGQVLDEEQLAFLADPGIPDGQAIQTIIRQNAAFQTDDLDAYDSDCDDISSVKAILMANLSSYDLNVLSEVNEATKLLPTSGLMWPKRTAWVVDFFELQEPDSPEAAPASPDYVPGPEEPEQAPLLPDYDQPYAVANLPIALSPGDSDPEEDSEDGPVDYTADGDDGDDDSSDDDEEEEEASEEEHLAPVDSVVAPAPVPFPSEEEVERLLALPPTPPSSLISLSPPSAEERLDMCLATPALPSSPLPIVPHPYGIPNHVRAPPGFRAAMASLFIPPPVDRKEDIPEAELPPRKRLCLTALTSKYKVEESSTAPPRPTGGHRVDYGFIGTLDAETRRQRAEEVGYRIRDVWVDPREVVEELAPTTLKGVNARVTELAAVQEQDTHDIYAVINDTQDKQTQLFERVDVLVEDRQFHQETALLLDQEALASREARTHSVGLSSAIHFELQAYMTHTQMQEYRIASQESLTATLIAQVSSLQGLL</sequence>
<feature type="compositionally biased region" description="Acidic residues" evidence="1">
    <location>
        <begin position="175"/>
        <end position="211"/>
    </location>
</feature>
<dbReference type="Proteomes" id="UP001151760">
    <property type="component" value="Unassembled WGS sequence"/>
</dbReference>
<accession>A0ABQ5B5L2</accession>
<keyword evidence="3" id="KW-1185">Reference proteome</keyword>